<name>A0AAW0BA43_9AGAR</name>
<evidence type="ECO:0000256" key="1">
    <source>
        <dbReference type="SAM" id="MobiDB-lite"/>
    </source>
</evidence>
<feature type="compositionally biased region" description="Low complexity" evidence="1">
    <location>
        <begin position="88"/>
        <end position="131"/>
    </location>
</feature>
<evidence type="ECO:0000313" key="3">
    <source>
        <dbReference type="Proteomes" id="UP001362999"/>
    </source>
</evidence>
<reference evidence="2 3" key="1">
    <citation type="journal article" date="2024" name="J Genomics">
        <title>Draft genome sequencing and assembly of Favolaschia claudopus CIRM-BRFM 2984 isolated from oak limbs.</title>
        <authorList>
            <person name="Navarro D."/>
            <person name="Drula E."/>
            <person name="Chaduli D."/>
            <person name="Cazenave R."/>
            <person name="Ahrendt S."/>
            <person name="Wang J."/>
            <person name="Lipzen A."/>
            <person name="Daum C."/>
            <person name="Barry K."/>
            <person name="Grigoriev I.V."/>
            <person name="Favel A."/>
            <person name="Rosso M.N."/>
            <person name="Martin F."/>
        </authorList>
    </citation>
    <scope>NUCLEOTIDE SEQUENCE [LARGE SCALE GENOMIC DNA]</scope>
    <source>
        <strain evidence="2 3">CIRM-BRFM 2984</strain>
    </source>
</reference>
<proteinExistence type="predicted"/>
<feature type="compositionally biased region" description="Pro residues" evidence="1">
    <location>
        <begin position="172"/>
        <end position="187"/>
    </location>
</feature>
<comment type="caution">
    <text evidence="2">The sequence shown here is derived from an EMBL/GenBank/DDBJ whole genome shotgun (WGS) entry which is preliminary data.</text>
</comment>
<feature type="region of interest" description="Disordered" evidence="1">
    <location>
        <begin position="86"/>
        <end position="187"/>
    </location>
</feature>
<evidence type="ECO:0000313" key="2">
    <source>
        <dbReference type="EMBL" id="KAK7022489.1"/>
    </source>
</evidence>
<protein>
    <submittedName>
        <fullName evidence="2">Uncharacterized protein</fullName>
    </submittedName>
</protein>
<accession>A0AAW0BA43</accession>
<keyword evidence="3" id="KW-1185">Reference proteome</keyword>
<dbReference type="EMBL" id="JAWWNJ010000037">
    <property type="protein sequence ID" value="KAK7022489.1"/>
    <property type="molecule type" value="Genomic_DNA"/>
</dbReference>
<feature type="compositionally biased region" description="Polar residues" evidence="1">
    <location>
        <begin position="137"/>
        <end position="152"/>
    </location>
</feature>
<organism evidence="2 3">
    <name type="scientific">Favolaschia claudopus</name>
    <dbReference type="NCBI Taxonomy" id="2862362"/>
    <lineage>
        <taxon>Eukaryota</taxon>
        <taxon>Fungi</taxon>
        <taxon>Dikarya</taxon>
        <taxon>Basidiomycota</taxon>
        <taxon>Agaricomycotina</taxon>
        <taxon>Agaricomycetes</taxon>
        <taxon>Agaricomycetidae</taxon>
        <taxon>Agaricales</taxon>
        <taxon>Marasmiineae</taxon>
        <taxon>Mycenaceae</taxon>
        <taxon>Favolaschia</taxon>
    </lineage>
</organism>
<dbReference type="AlphaFoldDB" id="A0AAW0BA43"/>
<dbReference type="Proteomes" id="UP001362999">
    <property type="component" value="Unassembled WGS sequence"/>
</dbReference>
<gene>
    <name evidence="2" type="ORF">R3P38DRAFT_3195882</name>
</gene>
<sequence>MSHNNTPYCLPPIHDPPLHPANFRATVPCYLVTAPRAQHPGRGVYYNWQTAQRVSEGVPRGGAKKFACFEDTLTAWHSCCEAGEHTHSQAQPTATSTPQPPAAGTRTPQPPTAGTRTPRPAAAAAAAATAAHLPAQPLSTPPRSRARSQVGTPTRPRLQGLRVAAPAVAPASPAPSVVPPSPAPPSI</sequence>